<dbReference type="AlphaFoldDB" id="A0A127VEQ1"/>
<dbReference type="RefSeq" id="WP_068402293.1">
    <property type="nucleotide sequence ID" value="NZ_CP014504.1"/>
</dbReference>
<dbReference type="KEGG" id="pcm:AY601_2931"/>
<name>A0A127VEQ1_9SPHI</name>
<protein>
    <submittedName>
        <fullName evidence="1">Uncharacterized protein</fullName>
    </submittedName>
</protein>
<sequence>MKLKDLVILLKNATEQGASNALMQSGHLQTQVSKAEAYRLFGRGNVDRWISEKLICPTHCPERSSRKYLDRTKLEAIAASSNRITYLPVAER</sequence>
<dbReference type="Proteomes" id="UP000071561">
    <property type="component" value="Chromosome"/>
</dbReference>
<gene>
    <name evidence="1" type="ORF">AY601_2931</name>
</gene>
<keyword evidence="2" id="KW-1185">Reference proteome</keyword>
<accession>A0A127VEQ1</accession>
<dbReference type="OrthoDB" id="1082219at2"/>
<evidence type="ECO:0000313" key="1">
    <source>
        <dbReference type="EMBL" id="AMP99806.1"/>
    </source>
</evidence>
<organism evidence="1 2">
    <name type="scientific">Pedobacter cryoconitis</name>
    <dbReference type="NCBI Taxonomy" id="188932"/>
    <lineage>
        <taxon>Bacteria</taxon>
        <taxon>Pseudomonadati</taxon>
        <taxon>Bacteroidota</taxon>
        <taxon>Sphingobacteriia</taxon>
        <taxon>Sphingobacteriales</taxon>
        <taxon>Sphingobacteriaceae</taxon>
        <taxon>Pedobacter</taxon>
    </lineage>
</organism>
<proteinExistence type="predicted"/>
<dbReference type="EMBL" id="CP014504">
    <property type="protein sequence ID" value="AMP99806.1"/>
    <property type="molecule type" value="Genomic_DNA"/>
</dbReference>
<dbReference type="PATRIC" id="fig|188932.3.peg.3059"/>
<evidence type="ECO:0000313" key="2">
    <source>
        <dbReference type="Proteomes" id="UP000071561"/>
    </source>
</evidence>
<reference evidence="1 2" key="1">
    <citation type="submission" date="2016-03" db="EMBL/GenBank/DDBJ databases">
        <title>Complete genome sequence of Pedobacter cryoconitis PAMC 27485.</title>
        <authorList>
            <person name="Lee J."/>
            <person name="Kim O.-S."/>
        </authorList>
    </citation>
    <scope>NUCLEOTIDE SEQUENCE [LARGE SCALE GENOMIC DNA]</scope>
    <source>
        <strain evidence="1 2">PAMC 27485</strain>
    </source>
</reference>